<proteinExistence type="predicted"/>
<feature type="non-terminal residue" evidence="2">
    <location>
        <position position="1"/>
    </location>
</feature>
<dbReference type="Proteomes" id="UP000595437">
    <property type="component" value="Chromosome 6"/>
</dbReference>
<dbReference type="EMBL" id="CP045895">
    <property type="protein sequence ID" value="QQP48681.1"/>
    <property type="molecule type" value="Genomic_DNA"/>
</dbReference>
<feature type="region of interest" description="Disordered" evidence="1">
    <location>
        <begin position="1"/>
        <end position="66"/>
    </location>
</feature>
<feature type="region of interest" description="Disordered" evidence="1">
    <location>
        <begin position="103"/>
        <end position="130"/>
    </location>
</feature>
<protein>
    <submittedName>
        <fullName evidence="2">Uncharacterized protein</fullName>
    </submittedName>
</protein>
<organism evidence="2 3">
    <name type="scientific">Caligus rogercresseyi</name>
    <name type="common">Sea louse</name>
    <dbReference type="NCBI Taxonomy" id="217165"/>
    <lineage>
        <taxon>Eukaryota</taxon>
        <taxon>Metazoa</taxon>
        <taxon>Ecdysozoa</taxon>
        <taxon>Arthropoda</taxon>
        <taxon>Crustacea</taxon>
        <taxon>Multicrustacea</taxon>
        <taxon>Hexanauplia</taxon>
        <taxon>Copepoda</taxon>
        <taxon>Siphonostomatoida</taxon>
        <taxon>Caligidae</taxon>
        <taxon>Caligus</taxon>
    </lineage>
</organism>
<feature type="compositionally biased region" description="Polar residues" evidence="1">
    <location>
        <begin position="50"/>
        <end position="61"/>
    </location>
</feature>
<accession>A0A7T8HET4</accession>
<evidence type="ECO:0000313" key="2">
    <source>
        <dbReference type="EMBL" id="QQP48681.1"/>
    </source>
</evidence>
<gene>
    <name evidence="2" type="ORF">FKW44_009063</name>
</gene>
<name>A0A7T8HET4_CALRO</name>
<keyword evidence="3" id="KW-1185">Reference proteome</keyword>
<feature type="compositionally biased region" description="Basic and acidic residues" evidence="1">
    <location>
        <begin position="113"/>
        <end position="130"/>
    </location>
</feature>
<sequence length="163" mass="18359">HSHSPTYPTSPAKETDDPPTTDVTATTPLPTDLVEEEDRKAKDIEYPSGIVSQIEDSSNWPWGQEEPDVHTLTTTADLSGKWFRRPSEGGLRSPKEFEDLTSFLNSNTSVDQDSVKEERRPPKKTEEDTTFRPDKLVIFYPLNGKPFLSFVPKVEYADITSTT</sequence>
<evidence type="ECO:0000256" key="1">
    <source>
        <dbReference type="SAM" id="MobiDB-lite"/>
    </source>
</evidence>
<dbReference type="AlphaFoldDB" id="A0A7T8HET4"/>
<dbReference type="OrthoDB" id="10669388at2759"/>
<feature type="compositionally biased region" description="Low complexity" evidence="1">
    <location>
        <begin position="18"/>
        <end position="32"/>
    </location>
</feature>
<evidence type="ECO:0000313" key="3">
    <source>
        <dbReference type="Proteomes" id="UP000595437"/>
    </source>
</evidence>
<reference evidence="3" key="1">
    <citation type="submission" date="2021-01" db="EMBL/GenBank/DDBJ databases">
        <title>Caligus Genome Assembly.</title>
        <authorList>
            <person name="Gallardo-Escarate C."/>
        </authorList>
    </citation>
    <scope>NUCLEOTIDE SEQUENCE [LARGE SCALE GENOMIC DNA]</scope>
</reference>
<feature type="compositionally biased region" description="Polar residues" evidence="1">
    <location>
        <begin position="103"/>
        <end position="112"/>
    </location>
</feature>